<feature type="coiled-coil region" evidence="1">
    <location>
        <begin position="45"/>
        <end position="72"/>
    </location>
</feature>
<evidence type="ECO:0000313" key="3">
    <source>
        <dbReference type="EMBL" id="KZT31792.1"/>
    </source>
</evidence>
<evidence type="ECO:0000313" key="4">
    <source>
        <dbReference type="Proteomes" id="UP000076798"/>
    </source>
</evidence>
<dbReference type="EMBL" id="KV428459">
    <property type="protein sequence ID" value="KZT31792.1"/>
    <property type="molecule type" value="Genomic_DNA"/>
</dbReference>
<reference evidence="3 4" key="1">
    <citation type="journal article" date="2016" name="Mol. Biol. Evol.">
        <title>Comparative Genomics of Early-Diverging Mushroom-Forming Fungi Provides Insights into the Origins of Lignocellulose Decay Capabilities.</title>
        <authorList>
            <person name="Nagy L.G."/>
            <person name="Riley R."/>
            <person name="Tritt A."/>
            <person name="Adam C."/>
            <person name="Daum C."/>
            <person name="Floudas D."/>
            <person name="Sun H."/>
            <person name="Yadav J.S."/>
            <person name="Pangilinan J."/>
            <person name="Larsson K.H."/>
            <person name="Matsuura K."/>
            <person name="Barry K."/>
            <person name="Labutti K."/>
            <person name="Kuo R."/>
            <person name="Ohm R.A."/>
            <person name="Bhattacharya S.S."/>
            <person name="Shirouzu T."/>
            <person name="Yoshinaga Y."/>
            <person name="Martin F.M."/>
            <person name="Grigoriev I.V."/>
            <person name="Hibbett D.S."/>
        </authorList>
    </citation>
    <scope>NUCLEOTIDE SEQUENCE [LARGE SCALE GENOMIC DNA]</scope>
    <source>
        <strain evidence="3 4">HHB10207 ss-3</strain>
    </source>
</reference>
<keyword evidence="4" id="KW-1185">Reference proteome</keyword>
<feature type="compositionally biased region" description="Polar residues" evidence="2">
    <location>
        <begin position="553"/>
        <end position="565"/>
    </location>
</feature>
<organism evidence="3 4">
    <name type="scientific">Sistotremastrum suecicum HHB10207 ss-3</name>
    <dbReference type="NCBI Taxonomy" id="1314776"/>
    <lineage>
        <taxon>Eukaryota</taxon>
        <taxon>Fungi</taxon>
        <taxon>Dikarya</taxon>
        <taxon>Basidiomycota</taxon>
        <taxon>Agaricomycotina</taxon>
        <taxon>Agaricomycetes</taxon>
        <taxon>Sistotremastrales</taxon>
        <taxon>Sistotremastraceae</taxon>
        <taxon>Sistotremastrum</taxon>
    </lineage>
</organism>
<dbReference type="OrthoDB" id="3365698at2759"/>
<evidence type="ECO:0000256" key="1">
    <source>
        <dbReference type="SAM" id="Coils"/>
    </source>
</evidence>
<dbReference type="AlphaFoldDB" id="A0A165X3Q6"/>
<accession>A0A165X3Q6</accession>
<feature type="region of interest" description="Disordered" evidence="2">
    <location>
        <begin position="541"/>
        <end position="565"/>
    </location>
</feature>
<name>A0A165X3Q6_9AGAM</name>
<proteinExistence type="predicted"/>
<gene>
    <name evidence="3" type="ORF">SISSUDRAFT_1123699</name>
</gene>
<dbReference type="Proteomes" id="UP000076798">
    <property type="component" value="Unassembled WGS sequence"/>
</dbReference>
<protein>
    <recommendedName>
        <fullName evidence="5">F-box domain-containing protein</fullName>
    </recommendedName>
</protein>
<evidence type="ECO:0008006" key="5">
    <source>
        <dbReference type="Google" id="ProtNLM"/>
    </source>
</evidence>
<keyword evidence="1" id="KW-0175">Coiled coil</keyword>
<sequence>MSSTKSRRSSRSQSYAMTPNLVDSELSKELSELYAGFESKVADSIHRQMINVESLDEEMLSLENNFAMMKERIERSMKLQHNLCIPIGRLTDEIITEILQYGIDEVDEEASLADLALFPTYSICTRWRNVALSSPSLWSRIPLPCNPNLFRLIRDRSRSNPLQVSVVNASDPDPLDTITLGESLRQLAPRIVQLRISWAWFETQPNVPFLDVFFSDHVGQKEFSALREIDLTDTFNEDPTRKPVVLNTPALRIMGFEGLPSTIPRPIPSLIELEFRGSQLEINEILDLLSYYPQLEICSIINMESCGDLEDDHDIVSLDRLQSFDIDMMHVSEMEILLAHLTLPASARLTLGTYLPDPDHFLFQRFLGPYLLKADELKIASDEKNIIYSMTYKSTGPITITHRTHDGPPPGIALLPTLASHSSDLSLIDIEYSVLPSLSNLIVAFSLWDEIEHIRVSTQELEFERLLNALEETPNIVCPLLKILDCAETEFSSLRMKNFLEFRENKGARIQTLKFTRGFAHSGVDELISTTSTTIVQLDPVEVEESAESSRSGTPVSLRSDSNAP</sequence>
<evidence type="ECO:0000256" key="2">
    <source>
        <dbReference type="SAM" id="MobiDB-lite"/>
    </source>
</evidence>